<dbReference type="EMBL" id="NILF01000047">
    <property type="protein sequence ID" value="TWL36838.1"/>
    <property type="molecule type" value="Genomic_DNA"/>
</dbReference>
<accession>A0A6I7TRZ3</accession>
<protein>
    <submittedName>
        <fullName evidence="1">Uncharacterized protein</fullName>
    </submittedName>
</protein>
<keyword evidence="4" id="KW-1185">Reference proteome</keyword>
<dbReference type="AlphaFoldDB" id="A0A6I7TRZ3"/>
<comment type="caution">
    <text evidence="1">The sequence shown here is derived from an EMBL/GenBank/DDBJ whole genome shotgun (WGS) entry which is preliminary data.</text>
</comment>
<dbReference type="Proteomes" id="UP000429980">
    <property type="component" value="Unassembled WGS sequence"/>
</dbReference>
<evidence type="ECO:0000313" key="2">
    <source>
        <dbReference type="EMBL" id="TWL36838.1"/>
    </source>
</evidence>
<organism evidence="1 3">
    <name type="scientific">Bacillus paralicheniformis</name>
    <dbReference type="NCBI Taxonomy" id="1648923"/>
    <lineage>
        <taxon>Bacteria</taxon>
        <taxon>Bacillati</taxon>
        <taxon>Bacillota</taxon>
        <taxon>Bacilli</taxon>
        <taxon>Bacillales</taxon>
        <taxon>Bacillaceae</taxon>
        <taxon>Bacillus</taxon>
    </lineage>
</organism>
<dbReference type="EMBL" id="LKPO01000009">
    <property type="protein sequence ID" value="OLF94898.1"/>
    <property type="molecule type" value="Genomic_DNA"/>
</dbReference>
<reference evidence="2 4" key="2">
    <citation type="submission" date="2019-06" db="EMBL/GenBank/DDBJ databases">
        <title>Genome sequence analysis of &gt;100 Bacillus licheniformis strains suggests intrinsic resistance to this species.</title>
        <authorList>
            <person name="Wels M."/>
            <person name="Siezen R.J."/>
            <person name="Johansen E."/>
            <person name="Stuer-Lauridsen B."/>
            <person name="Bjerre K."/>
            <person name="Nielsen B.K.K."/>
        </authorList>
    </citation>
    <scope>NUCLEOTIDE SEQUENCE [LARGE SCALE GENOMIC DNA]</scope>
    <source>
        <strain evidence="2 4">BAC-15381</strain>
    </source>
</reference>
<gene>
    <name evidence="1" type="ORF">B4121_1728</name>
    <name evidence="2" type="ORF">CHCC15381_4308</name>
</gene>
<evidence type="ECO:0000313" key="3">
    <source>
        <dbReference type="Proteomes" id="UP000185604"/>
    </source>
</evidence>
<evidence type="ECO:0000313" key="4">
    <source>
        <dbReference type="Proteomes" id="UP000429980"/>
    </source>
</evidence>
<reference evidence="1 3" key="1">
    <citation type="journal article" date="2016" name="Front. Microbiol.">
        <title>High-Level Heat Resistance of Spores of Bacillus amyloliquefaciens and Bacillus licheniformis Results from the Presence of a spoVA Operon in a Tn1546 Transposon.</title>
        <authorList>
            <person name="Berendsen E.M."/>
            <person name="Koning R.A."/>
            <person name="Boekhorst J."/>
            <person name="de Jong A."/>
            <person name="Kuipers O.P."/>
            <person name="Wells-Bennik M.H."/>
        </authorList>
    </citation>
    <scope>NUCLEOTIDE SEQUENCE [LARGE SCALE GENOMIC DNA]</scope>
    <source>
        <strain evidence="1 3">B4121</strain>
    </source>
</reference>
<name>A0A6I7TRZ3_9BACI</name>
<evidence type="ECO:0000313" key="1">
    <source>
        <dbReference type="EMBL" id="OLF94898.1"/>
    </source>
</evidence>
<sequence length="38" mass="4506">MSAFAFFGDMAIILNLKNRTTKYDWHRTTFTRFFQTGA</sequence>
<dbReference type="Proteomes" id="UP000185604">
    <property type="component" value="Unassembled WGS sequence"/>
</dbReference>
<proteinExistence type="predicted"/>